<reference evidence="16 17" key="1">
    <citation type="journal article" date="2014" name="Genome Announc.">
        <title>Draft genome sequences of six enterohepatic helicobacter species isolated from humans and one from rhesus macaques.</title>
        <authorList>
            <person name="Shen Z."/>
            <person name="Sheh A."/>
            <person name="Young S.K."/>
            <person name="Abouelliel A."/>
            <person name="Ward D.V."/>
            <person name="Earl A.M."/>
            <person name="Fox J.G."/>
        </authorList>
    </citation>
    <scope>NUCLEOTIDE SEQUENCE [LARGE SCALE GENOMIC DNA]</scope>
    <source>
        <strain evidence="16 17">ATCC 43879</strain>
    </source>
</reference>
<evidence type="ECO:0000256" key="2">
    <source>
        <dbReference type="ARBA" id="ARBA00006024"/>
    </source>
</evidence>
<name>C3XGN4_9HELI</name>
<keyword evidence="7 14" id="KW-0547">Nucleotide-binding</keyword>
<dbReference type="InterPro" id="IPR059000">
    <property type="entry name" value="ATPase_P-type_domA"/>
</dbReference>
<dbReference type="Gene3D" id="3.40.50.1000">
    <property type="entry name" value="HAD superfamily/HAD-like"/>
    <property type="match status" value="2"/>
</dbReference>
<evidence type="ECO:0000313" key="16">
    <source>
        <dbReference type="EMBL" id="EEO24173.1"/>
    </source>
</evidence>
<dbReference type="InterPro" id="IPR008250">
    <property type="entry name" value="ATPase_P-typ_transduc_dom_A_sf"/>
</dbReference>
<keyword evidence="8 14" id="KW-0067">ATP-binding</keyword>
<dbReference type="Pfam" id="PF00403">
    <property type="entry name" value="HMA"/>
    <property type="match status" value="1"/>
</dbReference>
<keyword evidence="10 14" id="KW-1133">Transmembrane helix</keyword>
<keyword evidence="9" id="KW-1278">Translocase</keyword>
<keyword evidence="4" id="KW-0597">Phosphoprotein</keyword>
<dbReference type="CDD" id="cd00371">
    <property type="entry name" value="HMA"/>
    <property type="match status" value="1"/>
</dbReference>
<dbReference type="Gene3D" id="3.40.1110.10">
    <property type="entry name" value="Calcium-transporting ATPase, cytoplasmic domain N"/>
    <property type="match status" value="1"/>
</dbReference>
<dbReference type="InterPro" id="IPR006121">
    <property type="entry name" value="HMA_dom"/>
</dbReference>
<dbReference type="InterPro" id="IPR023298">
    <property type="entry name" value="ATPase_P-typ_TM_dom_sf"/>
</dbReference>
<evidence type="ECO:0000259" key="15">
    <source>
        <dbReference type="PROSITE" id="PS50846"/>
    </source>
</evidence>
<comment type="similarity">
    <text evidence="2 14">Belongs to the cation transport ATPase (P-type) (TC 3.A.3) family. Type IB subfamily.</text>
</comment>
<dbReference type="GO" id="GO:0046872">
    <property type="term" value="F:metal ion binding"/>
    <property type="evidence" value="ECO:0007669"/>
    <property type="project" value="UniProtKB-KW"/>
</dbReference>
<evidence type="ECO:0000256" key="7">
    <source>
        <dbReference type="ARBA" id="ARBA00022741"/>
    </source>
</evidence>
<evidence type="ECO:0000313" key="17">
    <source>
        <dbReference type="Proteomes" id="UP000005085"/>
    </source>
</evidence>
<dbReference type="SUPFAM" id="SSF56784">
    <property type="entry name" value="HAD-like"/>
    <property type="match status" value="2"/>
</dbReference>
<dbReference type="Pfam" id="PF00122">
    <property type="entry name" value="E1-E2_ATPase"/>
    <property type="match status" value="1"/>
</dbReference>
<dbReference type="EC" id="7.2.2.12" evidence="12"/>
<dbReference type="GO" id="GO:0005886">
    <property type="term" value="C:plasma membrane"/>
    <property type="evidence" value="ECO:0007669"/>
    <property type="project" value="UniProtKB-SubCell"/>
</dbReference>
<protein>
    <recommendedName>
        <fullName evidence="12">P-type Zn(2+) transporter</fullName>
        <ecNumber evidence="12">7.2.2.12</ecNumber>
    </recommendedName>
</protein>
<evidence type="ECO:0000256" key="14">
    <source>
        <dbReference type="RuleBase" id="RU362081"/>
    </source>
</evidence>
<feature type="transmembrane region" description="Helical" evidence="14">
    <location>
        <begin position="383"/>
        <end position="409"/>
    </location>
</feature>
<dbReference type="SUPFAM" id="SSF81665">
    <property type="entry name" value="Calcium ATPase, transmembrane domain M"/>
    <property type="match status" value="1"/>
</dbReference>
<feature type="transmembrane region" description="Helical" evidence="14">
    <location>
        <begin position="352"/>
        <end position="371"/>
    </location>
</feature>
<dbReference type="Gene3D" id="3.30.70.100">
    <property type="match status" value="1"/>
</dbReference>
<dbReference type="PROSITE" id="PS01047">
    <property type="entry name" value="HMA_1"/>
    <property type="match status" value="1"/>
</dbReference>
<evidence type="ECO:0000256" key="8">
    <source>
        <dbReference type="ARBA" id="ARBA00022840"/>
    </source>
</evidence>
<evidence type="ECO:0000256" key="13">
    <source>
        <dbReference type="ARBA" id="ARBA00047308"/>
    </source>
</evidence>
<evidence type="ECO:0000256" key="6">
    <source>
        <dbReference type="ARBA" id="ARBA00022723"/>
    </source>
</evidence>
<gene>
    <name evidence="16" type="ORF">HRAG_01230</name>
</gene>
<accession>C3XGN4</accession>
<dbReference type="NCBIfam" id="TIGR01494">
    <property type="entry name" value="ATPase_P-type"/>
    <property type="match status" value="1"/>
</dbReference>
<dbReference type="InterPro" id="IPR001757">
    <property type="entry name" value="P_typ_ATPase"/>
</dbReference>
<dbReference type="EMBL" id="ACDN02000056">
    <property type="protein sequence ID" value="EEO24173.1"/>
    <property type="molecule type" value="Genomic_DNA"/>
</dbReference>
<feature type="transmembrane region" description="Helical" evidence="14">
    <location>
        <begin position="181"/>
        <end position="203"/>
    </location>
</feature>
<dbReference type="PANTHER" id="PTHR48085">
    <property type="entry name" value="CADMIUM/ZINC-TRANSPORTING ATPASE HMA2-RELATED"/>
    <property type="match status" value="1"/>
</dbReference>
<feature type="domain" description="HMA" evidence="15">
    <location>
        <begin position="1"/>
        <end position="62"/>
    </location>
</feature>
<dbReference type="PRINTS" id="PR00119">
    <property type="entry name" value="CATATPASE"/>
</dbReference>
<dbReference type="InterPro" id="IPR017969">
    <property type="entry name" value="Heavy-metal-associated_CS"/>
</dbReference>
<dbReference type="Proteomes" id="UP000005085">
    <property type="component" value="Unassembled WGS sequence"/>
</dbReference>
<feature type="transmembrane region" description="Helical" evidence="14">
    <location>
        <begin position="137"/>
        <end position="161"/>
    </location>
</feature>
<dbReference type="Gene3D" id="2.70.150.10">
    <property type="entry name" value="Calcium-transporting ATPase, cytoplasmic transduction domain A"/>
    <property type="match status" value="1"/>
</dbReference>
<dbReference type="GO" id="GO:0016887">
    <property type="term" value="F:ATP hydrolysis activity"/>
    <property type="evidence" value="ECO:0007669"/>
    <property type="project" value="InterPro"/>
</dbReference>
<dbReference type="InterPro" id="IPR036412">
    <property type="entry name" value="HAD-like_sf"/>
</dbReference>
<evidence type="ECO:0000256" key="1">
    <source>
        <dbReference type="ARBA" id="ARBA00004651"/>
    </source>
</evidence>
<dbReference type="InterPro" id="IPR051014">
    <property type="entry name" value="Cation_Transport_ATPase_IB"/>
</dbReference>
<comment type="catalytic activity">
    <reaction evidence="13">
        <text>Zn(2+)(in) + ATP + H2O = Zn(2+)(out) + ADP + phosphate + H(+)</text>
        <dbReference type="Rhea" id="RHEA:20621"/>
        <dbReference type="ChEBI" id="CHEBI:15377"/>
        <dbReference type="ChEBI" id="CHEBI:15378"/>
        <dbReference type="ChEBI" id="CHEBI:29105"/>
        <dbReference type="ChEBI" id="CHEBI:30616"/>
        <dbReference type="ChEBI" id="CHEBI:43474"/>
        <dbReference type="ChEBI" id="CHEBI:456216"/>
        <dbReference type="EC" id="7.2.2.12"/>
    </reaction>
</comment>
<dbReference type="InterPro" id="IPR023299">
    <property type="entry name" value="ATPase_P-typ_cyto_dom_N"/>
</dbReference>
<feature type="transmembrane region" description="Helical" evidence="14">
    <location>
        <begin position="79"/>
        <end position="99"/>
    </location>
</feature>
<evidence type="ECO:0000256" key="3">
    <source>
        <dbReference type="ARBA" id="ARBA00022475"/>
    </source>
</evidence>
<dbReference type="GO" id="GO:0016463">
    <property type="term" value="F:P-type zinc transporter activity"/>
    <property type="evidence" value="ECO:0007669"/>
    <property type="project" value="UniProtKB-EC"/>
</dbReference>
<dbReference type="HOGENOM" id="CLU_001771_6_2_7"/>
<feature type="transmembrane region" description="Helical" evidence="14">
    <location>
        <begin position="879"/>
        <end position="898"/>
    </location>
</feature>
<dbReference type="RefSeq" id="WP_005218691.1">
    <property type="nucleotide sequence ID" value="NZ_KI392040.1"/>
</dbReference>
<dbReference type="SUPFAM" id="SSF81653">
    <property type="entry name" value="Calcium ATPase, transduction domain A"/>
    <property type="match status" value="1"/>
</dbReference>
<keyword evidence="5 14" id="KW-0812">Transmembrane</keyword>
<dbReference type="PANTHER" id="PTHR48085:SF5">
    <property type="entry name" value="CADMIUM_ZINC-TRANSPORTING ATPASE HMA4-RELATED"/>
    <property type="match status" value="1"/>
</dbReference>
<evidence type="ECO:0000256" key="12">
    <source>
        <dbReference type="ARBA" id="ARBA00039097"/>
    </source>
</evidence>
<dbReference type="InterPro" id="IPR018303">
    <property type="entry name" value="ATPase_P-typ_P_site"/>
</dbReference>
<evidence type="ECO:0000256" key="9">
    <source>
        <dbReference type="ARBA" id="ARBA00022967"/>
    </source>
</evidence>
<dbReference type="OrthoDB" id="2490525at2"/>
<dbReference type="PROSITE" id="PS50846">
    <property type="entry name" value="HMA_2"/>
    <property type="match status" value="1"/>
</dbReference>
<keyword evidence="11 14" id="KW-0472">Membrane</keyword>
<evidence type="ECO:0000256" key="10">
    <source>
        <dbReference type="ARBA" id="ARBA00022989"/>
    </source>
</evidence>
<dbReference type="InterPro" id="IPR036163">
    <property type="entry name" value="HMA_dom_sf"/>
</dbReference>
<dbReference type="PROSITE" id="PS00154">
    <property type="entry name" value="ATPASE_E1_E2"/>
    <property type="match status" value="1"/>
</dbReference>
<dbReference type="eggNOG" id="COG2217">
    <property type="taxonomic scope" value="Bacteria"/>
</dbReference>
<comment type="subcellular location">
    <subcellularLocation>
        <location evidence="1">Cell membrane</location>
        <topology evidence="1">Multi-pass membrane protein</topology>
    </subcellularLocation>
</comment>
<dbReference type="GO" id="GO:0005524">
    <property type="term" value="F:ATP binding"/>
    <property type="evidence" value="ECO:0007669"/>
    <property type="project" value="UniProtKB-UniRule"/>
</dbReference>
<dbReference type="InterPro" id="IPR023214">
    <property type="entry name" value="HAD_sf"/>
</dbReference>
<keyword evidence="3 14" id="KW-1003">Cell membrane</keyword>
<evidence type="ECO:0000256" key="4">
    <source>
        <dbReference type="ARBA" id="ARBA00022553"/>
    </source>
</evidence>
<evidence type="ECO:0000256" key="11">
    <source>
        <dbReference type="ARBA" id="ARBA00023136"/>
    </source>
</evidence>
<keyword evidence="17" id="KW-1185">Reference proteome</keyword>
<keyword evidence="6 14" id="KW-0479">Metal-binding</keyword>
<comment type="caution">
    <text evidence="16">The sequence shown here is derived from an EMBL/GenBank/DDBJ whole genome shotgun (WGS) entry which is preliminary data.</text>
</comment>
<dbReference type="InterPro" id="IPR027256">
    <property type="entry name" value="P-typ_ATPase_IB"/>
</dbReference>
<organism evidence="16 17">
    <name type="scientific">Helicobacter bilis ATCC 43879</name>
    <dbReference type="NCBI Taxonomy" id="613026"/>
    <lineage>
        <taxon>Bacteria</taxon>
        <taxon>Pseudomonadati</taxon>
        <taxon>Campylobacterota</taxon>
        <taxon>Epsilonproteobacteria</taxon>
        <taxon>Campylobacterales</taxon>
        <taxon>Helicobacteraceae</taxon>
        <taxon>Helicobacter</taxon>
    </lineage>
</organism>
<dbReference type="SUPFAM" id="SSF55008">
    <property type="entry name" value="HMA, heavy metal-associated domain"/>
    <property type="match status" value="1"/>
</dbReference>
<feature type="transmembrane region" description="Helical" evidence="14">
    <location>
        <begin position="904"/>
        <end position="922"/>
    </location>
</feature>
<dbReference type="AlphaFoldDB" id="C3XGN4"/>
<sequence length="924" mass="101574">MQKFILENLDCNSCANKLEKSLQSMPCVESANINFSTNTLYIKTSDIEAIKAQIAKIEPDIIVRSTHENTHNVSYKKELSLLLALLFGFAVCMLCLHYTPLESSSFIKSFNMILGVSYAVLLHYMESLSFLHSIFSAITPFQILIYIILLLLYIIAGLPIFRAVWRNVKNKVFFDENTLMFIATIAAFCIGEISESVAVMLFFRIGEFLESLALKRSKKSLYDLLDITPEIAHLQIKQADSNTIIWQDTHPELLKVDDIILVKVGEKVPVDGIIMQGESSLNMQAISGESKPIDVASGDEVLAGAINMQSVLTIKVSKPFSHSQVAKIKAMIEDSSNTKAKSEQIITQFAKIYTPIVFFIALGIAFIPPLFDGEWHEWIYRSLVVLMVSCPCALVLSVPLGYFGALGIASRKGILIKGSTHFSNLAKLQQVVFDKTGTLTQGVFQIESINPLTDISKESLLEIAQRAQRFSNHPIAKAIMQDSKNMRDSKNTHICEIESFEEIGGKGVYAKCCGDRILVGNEALMKDKGIDISPFYTHKDTQDSGFSIIHIAKNGIYQGYIMLGDILKEESKECMQALRNLGVNPLAILSGDNEKSVAHIARMLNIQSYYAGLLPTQKAEKLQELMGLDSISHCEASVSVKNNEKLESNACHAKVLAEVSSIESQQDKILDSNNKDFSLTAQNDTKMESTTCHVERSETSKRLESNLESKQDISLNAQYDKILDSSKSVDKNAAEVSLSDFSKETSFCSFQGGGEGSYLVGNDQADTADAVAKQHSCEALVQTCKIHTCKSTKSTTCAKHQSKLAKETKHKITAFIGDGINDSIVLKCADIGISVGTKDSHSDISKESADIILTNPSPMGIVHAIKIARKIQTLTWQNIAFALGTKLILVLLGIAGIANMWLAVFGDVGVALLALLNALRVVRV</sequence>
<dbReference type="Pfam" id="PF00702">
    <property type="entry name" value="Hydrolase"/>
    <property type="match status" value="1"/>
</dbReference>
<proteinExistence type="inferred from homology"/>
<dbReference type="NCBIfam" id="TIGR01525">
    <property type="entry name" value="ATPase-IB_hvy"/>
    <property type="match status" value="1"/>
</dbReference>
<evidence type="ECO:0000256" key="5">
    <source>
        <dbReference type="ARBA" id="ARBA00022692"/>
    </source>
</evidence>
<dbReference type="GO" id="GO:0015086">
    <property type="term" value="F:cadmium ion transmembrane transporter activity"/>
    <property type="evidence" value="ECO:0007669"/>
    <property type="project" value="TreeGrafter"/>
</dbReference>